<proteinExistence type="predicted"/>
<evidence type="ECO:0000256" key="1">
    <source>
        <dbReference type="ARBA" id="ARBA00022723"/>
    </source>
</evidence>
<dbReference type="PANTHER" id="PTHR42827:SF1">
    <property type="entry name" value="IRON-SULFUR CLUSTER-BINDING PROTEIN"/>
    <property type="match status" value="1"/>
</dbReference>
<sequence>MELLEQIKQLAGFHAIDFIGVAGIAAYHDQIEAIGGTLSRDYPRAIAIGIVLQKSIVRLLNDRGTYENVFQYQHHYDVTNARLDHFAAIVSSVIQRGGYPTLPVPAAERIDSERVCASVSHKIVARLAGFGWIGKNCLLINPDYGPGIRWTTVLTAAPLPENLRVSENRCGDCRQCVKACPAQAIKGRNYYDGEPRDRRLDVSKCEAYFDALEKAGKLRVCGMCLQACPYGRKTP</sequence>
<name>A0A4R1RVM2_HYDET</name>
<evidence type="ECO:0000256" key="2">
    <source>
        <dbReference type="ARBA" id="ARBA00023004"/>
    </source>
</evidence>
<dbReference type="InterPro" id="IPR017900">
    <property type="entry name" value="4Fe4S_Fe_S_CS"/>
</dbReference>
<protein>
    <submittedName>
        <fullName evidence="5">4Fe-4S dicluster protein</fullName>
    </submittedName>
</protein>
<keyword evidence="1" id="KW-0479">Metal-binding</keyword>
<reference evidence="5 6" key="1">
    <citation type="submission" date="2019-03" db="EMBL/GenBank/DDBJ databases">
        <title>Genomic Encyclopedia of Type Strains, Phase IV (KMG-IV): sequencing the most valuable type-strain genomes for metagenomic binning, comparative biology and taxonomic classification.</title>
        <authorList>
            <person name="Goeker M."/>
        </authorList>
    </citation>
    <scope>NUCLEOTIDE SEQUENCE [LARGE SCALE GENOMIC DNA]</scope>
    <source>
        <strain evidence="5 6">LX-B</strain>
    </source>
</reference>
<evidence type="ECO:0000313" key="6">
    <source>
        <dbReference type="Proteomes" id="UP000295008"/>
    </source>
</evidence>
<dbReference type="RefSeq" id="WP_132013986.1">
    <property type="nucleotide sequence ID" value="NZ_SLUN01000009.1"/>
</dbReference>
<dbReference type="Proteomes" id="UP000295008">
    <property type="component" value="Unassembled WGS sequence"/>
</dbReference>
<dbReference type="Pfam" id="PF13484">
    <property type="entry name" value="Fer4_16"/>
    <property type="match status" value="1"/>
</dbReference>
<keyword evidence="2" id="KW-0408">Iron</keyword>
<dbReference type="PROSITE" id="PS51379">
    <property type="entry name" value="4FE4S_FER_2"/>
    <property type="match status" value="1"/>
</dbReference>
<dbReference type="GO" id="GO:0046872">
    <property type="term" value="F:metal ion binding"/>
    <property type="evidence" value="ECO:0007669"/>
    <property type="project" value="UniProtKB-KW"/>
</dbReference>
<evidence type="ECO:0000256" key="3">
    <source>
        <dbReference type="ARBA" id="ARBA00023014"/>
    </source>
</evidence>
<dbReference type="SUPFAM" id="SSF54862">
    <property type="entry name" value="4Fe-4S ferredoxins"/>
    <property type="match status" value="1"/>
</dbReference>
<gene>
    <name evidence="5" type="ORF">EDC14_100922</name>
</gene>
<keyword evidence="3" id="KW-0411">Iron-sulfur</keyword>
<evidence type="ECO:0000313" key="5">
    <source>
        <dbReference type="EMBL" id="TCL70705.1"/>
    </source>
</evidence>
<organism evidence="5 6">
    <name type="scientific">Hydrogenispora ethanolica</name>
    <dbReference type="NCBI Taxonomy" id="1082276"/>
    <lineage>
        <taxon>Bacteria</taxon>
        <taxon>Bacillati</taxon>
        <taxon>Bacillota</taxon>
        <taxon>Hydrogenispora</taxon>
    </lineage>
</organism>
<comment type="caution">
    <text evidence="5">The sequence shown here is derived from an EMBL/GenBank/DDBJ whole genome shotgun (WGS) entry which is preliminary data.</text>
</comment>
<evidence type="ECO:0000259" key="4">
    <source>
        <dbReference type="PROSITE" id="PS51379"/>
    </source>
</evidence>
<dbReference type="EMBL" id="SLUN01000009">
    <property type="protein sequence ID" value="TCL70705.1"/>
    <property type="molecule type" value="Genomic_DNA"/>
</dbReference>
<keyword evidence="6" id="KW-1185">Reference proteome</keyword>
<dbReference type="InterPro" id="IPR017896">
    <property type="entry name" value="4Fe4S_Fe-S-bd"/>
</dbReference>
<dbReference type="Gene3D" id="3.30.70.20">
    <property type="match status" value="1"/>
</dbReference>
<accession>A0A4R1RVM2</accession>
<dbReference type="PANTHER" id="PTHR42827">
    <property type="entry name" value="IRON-SULFUR CLUSTER-BINDING PROTEIN-RELATED"/>
    <property type="match status" value="1"/>
</dbReference>
<dbReference type="GO" id="GO:0051536">
    <property type="term" value="F:iron-sulfur cluster binding"/>
    <property type="evidence" value="ECO:0007669"/>
    <property type="project" value="UniProtKB-KW"/>
</dbReference>
<dbReference type="PROSITE" id="PS00198">
    <property type="entry name" value="4FE4S_FER_1"/>
    <property type="match status" value="1"/>
</dbReference>
<feature type="domain" description="4Fe-4S ferredoxin-type" evidence="4">
    <location>
        <begin position="161"/>
        <end position="190"/>
    </location>
</feature>
<dbReference type="AlphaFoldDB" id="A0A4R1RVM2"/>
<dbReference type="OrthoDB" id="9815745at2"/>